<dbReference type="Proteomes" id="UP000028703">
    <property type="component" value="Unassembled WGS sequence"/>
</dbReference>
<dbReference type="RefSeq" id="WP_034707610.1">
    <property type="nucleotide sequence ID" value="NZ_JPRO01000024.1"/>
</dbReference>
<name>A0A085YZM0_9FLAO</name>
<dbReference type="EMBL" id="JPRO01000024">
    <property type="protein sequence ID" value="KFE97633.1"/>
    <property type="molecule type" value="Genomic_DNA"/>
</dbReference>
<comment type="caution">
    <text evidence="2">The sequence shown here is derived from an EMBL/GenBank/DDBJ whole genome shotgun (WGS) entry which is preliminary data.</text>
</comment>
<gene>
    <name evidence="2" type="ORF">IX38_20420</name>
</gene>
<feature type="signal peptide" evidence="1">
    <location>
        <begin position="1"/>
        <end position="26"/>
    </location>
</feature>
<dbReference type="OrthoDB" id="6654917at2"/>
<evidence type="ECO:0000256" key="1">
    <source>
        <dbReference type="SAM" id="SignalP"/>
    </source>
</evidence>
<accession>A0A085YZM0</accession>
<sequence length="321" mass="36921">MTRKIRFIFYILCVVQCTLFSNCSNGQNTKNIAGEYDNGLYIFDDNTFMAGGVNAVVFGTVEVNGNIITLIKHHPKQKFALYGRQVGTRLYGNTIMFQGFEDNGLVNLSENNNPPKVMRRVFNADANCVDWPSFYDNGEDCKEIYFADKNDPQLYKFELPKGVRDFVAFRFDFEDNPILYEPIVAKVADDFNSISFAANGEKIAKKPLTKKILQTKDMVMSMYERAYPEGKYYYCNPAYNIFEETGINISNYKEIGTKEEGVLQLKGSKRYEPGAENRLKFDYHSDEIIYRYEKIEAKVISNMDFSINNKSIFTFVCGTQE</sequence>
<protein>
    <submittedName>
        <fullName evidence="2">Uncharacterized protein</fullName>
    </submittedName>
</protein>
<keyword evidence="1" id="KW-0732">Signal</keyword>
<evidence type="ECO:0000313" key="3">
    <source>
        <dbReference type="Proteomes" id="UP000028703"/>
    </source>
</evidence>
<proteinExistence type="predicted"/>
<organism evidence="2 3">
    <name type="scientific">Chryseobacterium luteum</name>
    <dbReference type="NCBI Taxonomy" id="421531"/>
    <lineage>
        <taxon>Bacteria</taxon>
        <taxon>Pseudomonadati</taxon>
        <taxon>Bacteroidota</taxon>
        <taxon>Flavobacteriia</taxon>
        <taxon>Flavobacteriales</taxon>
        <taxon>Weeksellaceae</taxon>
        <taxon>Chryseobacterium group</taxon>
        <taxon>Chryseobacterium</taxon>
    </lineage>
</organism>
<evidence type="ECO:0000313" key="2">
    <source>
        <dbReference type="EMBL" id="KFE97633.1"/>
    </source>
</evidence>
<reference evidence="2 3" key="1">
    <citation type="submission" date="2014-07" db="EMBL/GenBank/DDBJ databases">
        <title>Genome of Chryseobacterium luteum DSM 18605.</title>
        <authorList>
            <person name="Stropko S.J."/>
            <person name="Pipes S.E."/>
            <person name="Newman J.D."/>
        </authorList>
    </citation>
    <scope>NUCLEOTIDE SEQUENCE [LARGE SCALE GENOMIC DNA]</scope>
    <source>
        <strain evidence="2 3">DSM 18605</strain>
    </source>
</reference>
<keyword evidence="3" id="KW-1185">Reference proteome</keyword>
<feature type="chain" id="PRO_5001800335" evidence="1">
    <location>
        <begin position="27"/>
        <end position="321"/>
    </location>
</feature>
<dbReference type="AlphaFoldDB" id="A0A085YZM0"/>